<proteinExistence type="predicted"/>
<accession>A0A418M8X4</accession>
<feature type="chain" id="PRO_5019054597" evidence="1">
    <location>
        <begin position="20"/>
        <end position="227"/>
    </location>
</feature>
<evidence type="ECO:0000256" key="1">
    <source>
        <dbReference type="SAM" id="SignalP"/>
    </source>
</evidence>
<evidence type="ECO:0000313" key="3">
    <source>
        <dbReference type="Proteomes" id="UP000283523"/>
    </source>
</evidence>
<keyword evidence="3" id="KW-1185">Reference proteome</keyword>
<evidence type="ECO:0000313" key="2">
    <source>
        <dbReference type="EMBL" id="RIV22551.1"/>
    </source>
</evidence>
<keyword evidence="1" id="KW-0732">Signal</keyword>
<dbReference type="OrthoDB" id="949997at2"/>
<dbReference type="Proteomes" id="UP000283523">
    <property type="component" value="Unassembled WGS sequence"/>
</dbReference>
<gene>
    <name evidence="2" type="ORF">DYU11_16180</name>
</gene>
<organism evidence="2 3">
    <name type="scientific">Fibrisoma montanum</name>
    <dbReference type="NCBI Taxonomy" id="2305895"/>
    <lineage>
        <taxon>Bacteria</taxon>
        <taxon>Pseudomonadati</taxon>
        <taxon>Bacteroidota</taxon>
        <taxon>Cytophagia</taxon>
        <taxon>Cytophagales</taxon>
        <taxon>Spirosomataceae</taxon>
        <taxon>Fibrisoma</taxon>
    </lineage>
</organism>
<protein>
    <submittedName>
        <fullName evidence="2">Uncharacterized protein</fullName>
    </submittedName>
</protein>
<dbReference type="AlphaFoldDB" id="A0A418M8X4"/>
<dbReference type="RefSeq" id="WP_119668735.1">
    <property type="nucleotide sequence ID" value="NZ_QXED01000004.1"/>
</dbReference>
<comment type="caution">
    <text evidence="2">The sequence shown here is derived from an EMBL/GenBank/DDBJ whole genome shotgun (WGS) entry which is preliminary data.</text>
</comment>
<feature type="signal peptide" evidence="1">
    <location>
        <begin position="1"/>
        <end position="19"/>
    </location>
</feature>
<sequence>MKMLRHVTLVVLFLGTQLAASLAGDPPAKWHEGRLTMATNELVSGELAYNWSAEMVQIRQANGRIRTLSAGQVRSFSWFDADQSKLREFVSLPFSSGKGRAHPVFFEIVMDGPLVVIRRLQANKGLFRSAIGHPVRYFDDKSLNQDVSNFVYYAYDEGRFLSVNRFYIDIYQPYLKAYEKPLQQFVQAHNINERTTIGRLVLISQYNMLVNEDQRSASARTSYGAIE</sequence>
<reference evidence="2 3" key="1">
    <citation type="submission" date="2018-08" db="EMBL/GenBank/DDBJ databases">
        <title>Fibrisoma montanum sp. nov., isolated from Danxia mountain soil.</title>
        <authorList>
            <person name="Huang Y."/>
        </authorList>
    </citation>
    <scope>NUCLEOTIDE SEQUENCE [LARGE SCALE GENOMIC DNA]</scope>
    <source>
        <strain evidence="2 3">HYT19</strain>
    </source>
</reference>
<dbReference type="EMBL" id="QXED01000004">
    <property type="protein sequence ID" value="RIV22551.1"/>
    <property type="molecule type" value="Genomic_DNA"/>
</dbReference>
<name>A0A418M8X4_9BACT</name>